<dbReference type="Proteomes" id="UP000192578">
    <property type="component" value="Unassembled WGS sequence"/>
</dbReference>
<feature type="transmembrane region" description="Helical" evidence="8">
    <location>
        <begin position="355"/>
        <end position="377"/>
    </location>
</feature>
<dbReference type="GO" id="GO:0006820">
    <property type="term" value="P:monoatomic anion transport"/>
    <property type="evidence" value="ECO:0007669"/>
    <property type="project" value="TreeGrafter"/>
</dbReference>
<dbReference type="Pfam" id="PF07690">
    <property type="entry name" value="MFS_1"/>
    <property type="match status" value="1"/>
</dbReference>
<evidence type="ECO:0000256" key="6">
    <source>
        <dbReference type="ARBA" id="ARBA00023136"/>
    </source>
</evidence>
<dbReference type="SUPFAM" id="SSF103473">
    <property type="entry name" value="MFS general substrate transporter"/>
    <property type="match status" value="1"/>
</dbReference>
<comment type="caution">
    <text evidence="10">The sequence shown here is derived from an EMBL/GenBank/DDBJ whole genome shotgun (WGS) entry which is preliminary data.</text>
</comment>
<dbReference type="EMBL" id="MTYJ01000006">
    <property type="protein sequence ID" value="OQV24540.1"/>
    <property type="molecule type" value="Genomic_DNA"/>
</dbReference>
<evidence type="ECO:0000313" key="11">
    <source>
        <dbReference type="Proteomes" id="UP000192578"/>
    </source>
</evidence>
<feature type="transmembrane region" description="Helical" evidence="8">
    <location>
        <begin position="490"/>
        <end position="509"/>
    </location>
</feature>
<evidence type="ECO:0000256" key="1">
    <source>
        <dbReference type="ARBA" id="ARBA00004141"/>
    </source>
</evidence>
<dbReference type="Gene3D" id="1.20.1250.20">
    <property type="entry name" value="MFS general substrate transporter like domains"/>
    <property type="match status" value="2"/>
</dbReference>
<keyword evidence="2" id="KW-0813">Transport</keyword>
<dbReference type="GO" id="GO:0016020">
    <property type="term" value="C:membrane"/>
    <property type="evidence" value="ECO:0007669"/>
    <property type="project" value="UniProtKB-SubCell"/>
</dbReference>
<dbReference type="GO" id="GO:0015293">
    <property type="term" value="F:symporter activity"/>
    <property type="evidence" value="ECO:0007669"/>
    <property type="project" value="UniProtKB-KW"/>
</dbReference>
<gene>
    <name evidence="10" type="ORF">BV898_01600</name>
</gene>
<feature type="domain" description="Major facilitator superfamily (MFS) profile" evidence="9">
    <location>
        <begin position="60"/>
        <end position="514"/>
    </location>
</feature>
<sequence>MGSTTFHISEGGDKTVSKLPEDSRKGKPGRKIKFDLGVGKRHWLTILLCLGIFNIYTIRICLSIAIVAMVEPAAKHSVNSTASTNATANFNETSPVVTDDICPEPKGLGAVQAPEYTKSPRFKWDSQVQGTILGSYFYGYIVAQIPGGWLARRFGGKLPFGLGILIAGILTAITPVAATYHYGALIAIRIGEGLATAVCFPAMQHLLSKWSPSRERTRMSTLVNAGAPIGNVIVLGVSGFIGDYLGWESIFYIYSAITGLWFVFFQLFVHSSPAEHPSITDAEMILITGSAKKILPDDGGAAAATKSSVPWRKILTSPPVWAIIFSHFGQNWGNYTLLTNLPTYMKNILRFELSANGLFSAMPYLALWIFGVASGYASDYLRHHNMMSTTNVRKLFNTIGNAVPAAALITVGYVGCDWVAAVALLTVATGFSGLTQSSFQVNSLDLSLAYASTIYSLSNTFANVPGIVSPYSVGLITAGPDGQSIFNWRIIFYLSGGIRVFTLIVYGIFASGEVVPWNYSGDREPVATQ</sequence>
<evidence type="ECO:0000256" key="5">
    <source>
        <dbReference type="ARBA" id="ARBA00022989"/>
    </source>
</evidence>
<organism evidence="10 11">
    <name type="scientific">Hypsibius exemplaris</name>
    <name type="common">Freshwater tardigrade</name>
    <dbReference type="NCBI Taxonomy" id="2072580"/>
    <lineage>
        <taxon>Eukaryota</taxon>
        <taxon>Metazoa</taxon>
        <taxon>Ecdysozoa</taxon>
        <taxon>Tardigrada</taxon>
        <taxon>Eutardigrada</taxon>
        <taxon>Parachela</taxon>
        <taxon>Hypsibioidea</taxon>
        <taxon>Hypsibiidae</taxon>
        <taxon>Hypsibius</taxon>
    </lineage>
</organism>
<keyword evidence="3 8" id="KW-0812">Transmembrane</keyword>
<keyword evidence="11" id="KW-1185">Reference proteome</keyword>
<feature type="transmembrane region" description="Helical" evidence="8">
    <location>
        <begin position="43"/>
        <end position="70"/>
    </location>
</feature>
<feature type="compositionally biased region" description="Basic and acidic residues" evidence="7">
    <location>
        <begin position="10"/>
        <end position="25"/>
    </location>
</feature>
<reference evidence="11" key="1">
    <citation type="submission" date="2017-01" db="EMBL/GenBank/DDBJ databases">
        <title>Comparative genomics of anhydrobiosis in the tardigrade Hypsibius dujardini.</title>
        <authorList>
            <person name="Yoshida Y."/>
            <person name="Koutsovoulos G."/>
            <person name="Laetsch D."/>
            <person name="Stevens L."/>
            <person name="Kumar S."/>
            <person name="Horikawa D."/>
            <person name="Ishino K."/>
            <person name="Komine S."/>
            <person name="Tomita M."/>
            <person name="Blaxter M."/>
            <person name="Arakawa K."/>
        </authorList>
    </citation>
    <scope>NUCLEOTIDE SEQUENCE [LARGE SCALE GENOMIC DNA]</scope>
    <source>
        <strain evidence="11">Z151</strain>
    </source>
</reference>
<feature type="region of interest" description="Disordered" evidence="7">
    <location>
        <begin position="1"/>
        <end position="26"/>
    </location>
</feature>
<feature type="transmembrane region" description="Helical" evidence="8">
    <location>
        <begin position="158"/>
        <end position="178"/>
    </location>
</feature>
<evidence type="ECO:0000313" key="10">
    <source>
        <dbReference type="EMBL" id="OQV24540.1"/>
    </source>
</evidence>
<dbReference type="CDD" id="cd17318">
    <property type="entry name" value="MFS_SLC17"/>
    <property type="match status" value="1"/>
</dbReference>
<feature type="transmembrane region" description="Helical" evidence="8">
    <location>
        <begin position="222"/>
        <end position="245"/>
    </location>
</feature>
<keyword evidence="6 8" id="KW-0472">Membrane</keyword>
<feature type="transmembrane region" description="Helical" evidence="8">
    <location>
        <begin position="184"/>
        <end position="202"/>
    </location>
</feature>
<dbReference type="OrthoDB" id="2985014at2759"/>
<keyword evidence="5 8" id="KW-1133">Transmembrane helix</keyword>
<dbReference type="PANTHER" id="PTHR11662:SF399">
    <property type="entry name" value="FI19708P1-RELATED"/>
    <property type="match status" value="1"/>
</dbReference>
<evidence type="ECO:0000256" key="8">
    <source>
        <dbReference type="SAM" id="Phobius"/>
    </source>
</evidence>
<keyword evidence="4" id="KW-0769">Symport</keyword>
<feature type="transmembrane region" description="Helical" evidence="8">
    <location>
        <begin position="405"/>
        <end position="428"/>
    </location>
</feature>
<dbReference type="InterPro" id="IPR036259">
    <property type="entry name" value="MFS_trans_sf"/>
</dbReference>
<dbReference type="PANTHER" id="PTHR11662">
    <property type="entry name" value="SOLUTE CARRIER FAMILY 17"/>
    <property type="match status" value="1"/>
</dbReference>
<protein>
    <submittedName>
        <fullName evidence="10">Sialin</fullName>
    </submittedName>
</protein>
<evidence type="ECO:0000256" key="3">
    <source>
        <dbReference type="ARBA" id="ARBA00022692"/>
    </source>
</evidence>
<comment type="subcellular location">
    <subcellularLocation>
        <location evidence="1">Membrane</location>
        <topology evidence="1">Multi-pass membrane protein</topology>
    </subcellularLocation>
</comment>
<evidence type="ECO:0000259" key="9">
    <source>
        <dbReference type="PROSITE" id="PS50850"/>
    </source>
</evidence>
<dbReference type="InterPro" id="IPR050382">
    <property type="entry name" value="MFS_Na/Anion_cotransporter"/>
</dbReference>
<name>A0A1W0XAU7_HYPEX</name>
<dbReference type="PROSITE" id="PS50850">
    <property type="entry name" value="MFS"/>
    <property type="match status" value="1"/>
</dbReference>
<proteinExistence type="predicted"/>
<feature type="transmembrane region" description="Helical" evidence="8">
    <location>
        <begin position="251"/>
        <end position="269"/>
    </location>
</feature>
<dbReference type="InterPro" id="IPR020846">
    <property type="entry name" value="MFS_dom"/>
</dbReference>
<dbReference type="InterPro" id="IPR011701">
    <property type="entry name" value="MFS"/>
</dbReference>
<dbReference type="FunFam" id="1.20.1250.20:FF:000003">
    <property type="entry name" value="Solute carrier family 17 member 3"/>
    <property type="match status" value="1"/>
</dbReference>
<evidence type="ECO:0000256" key="4">
    <source>
        <dbReference type="ARBA" id="ARBA00022847"/>
    </source>
</evidence>
<dbReference type="AlphaFoldDB" id="A0A1W0XAU7"/>
<accession>A0A1W0XAU7</accession>
<evidence type="ECO:0000256" key="7">
    <source>
        <dbReference type="SAM" id="MobiDB-lite"/>
    </source>
</evidence>
<evidence type="ECO:0000256" key="2">
    <source>
        <dbReference type="ARBA" id="ARBA00022448"/>
    </source>
</evidence>